<dbReference type="Pfam" id="PF01509">
    <property type="entry name" value="TruB_N"/>
    <property type="match status" value="1"/>
</dbReference>
<dbReference type="PANTHER" id="PTHR13767:SF2">
    <property type="entry name" value="PSEUDOURIDYLATE SYNTHASE TRUB1"/>
    <property type="match status" value="1"/>
</dbReference>
<dbReference type="EC" id="5.4.99.25" evidence="5"/>
<comment type="similarity">
    <text evidence="2 5">Belongs to the pseudouridine synthase TruB family. Type 1 subfamily.</text>
</comment>
<sequence length="347" mass="37647">MSIPAKQNDKIKVSGVILVDKPYGLTSQQVVSKVKYLFKSPNHDSKKAGHTGTLDPMATGLLPICLGEATKFSHYQLDADKSYQATILLGGQTDTGDAQGQVVATASVPTFDAAALEQLAQQFLGAQQQIPPMYSALKKDGKKLYEYARAGIDVVREPRDIIIRSIRLTALDHEQIQLTVTCSKGTYVRVLGEDIAKALGTLGHLTALRRLQVGSFKVDNAITLSALEDLPLAERFTQLMPIDACIEIPAQMTLTAEQCQRVHMGQRLNVSAQLTDELQAYISQNIRQSASSQVVEATAAHETTVSNTALASDVPVDIRLLDEQGQFLGLGAVSLNGRLQPKKLIQR</sequence>
<dbReference type="Pfam" id="PF09157">
    <property type="entry name" value="TruB-C_2"/>
    <property type="match status" value="1"/>
</dbReference>
<feature type="domain" description="Pseudouridine synthase II N-terminal" evidence="6">
    <location>
        <begin position="45"/>
        <end position="188"/>
    </location>
</feature>
<comment type="caution">
    <text evidence="9">The sequence shown here is derived from an EMBL/GenBank/DDBJ whole genome shotgun (WGS) entry which is preliminary data.</text>
</comment>
<dbReference type="AlphaFoldDB" id="A0AAW4IKK6"/>
<dbReference type="EMBL" id="JAGBKN010000002">
    <property type="protein sequence ID" value="MBO1516033.1"/>
    <property type="molecule type" value="Genomic_DNA"/>
</dbReference>
<evidence type="ECO:0000313" key="10">
    <source>
        <dbReference type="Proteomes" id="UP000664161"/>
    </source>
</evidence>
<organism evidence="9 10">
    <name type="scientific">Psychrobacter halodurans</name>
    <dbReference type="NCBI Taxonomy" id="2818439"/>
    <lineage>
        <taxon>Bacteria</taxon>
        <taxon>Pseudomonadati</taxon>
        <taxon>Pseudomonadota</taxon>
        <taxon>Gammaproteobacteria</taxon>
        <taxon>Moraxellales</taxon>
        <taxon>Moraxellaceae</taxon>
        <taxon>Psychrobacter</taxon>
    </lineage>
</organism>
<dbReference type="InterPro" id="IPR032819">
    <property type="entry name" value="TruB_C"/>
</dbReference>
<dbReference type="GO" id="GO:0003723">
    <property type="term" value="F:RNA binding"/>
    <property type="evidence" value="ECO:0007669"/>
    <property type="project" value="InterPro"/>
</dbReference>
<dbReference type="Proteomes" id="UP000664161">
    <property type="component" value="Unassembled WGS sequence"/>
</dbReference>
<dbReference type="InterPro" id="IPR020103">
    <property type="entry name" value="PsdUridine_synth_cat_dom_sf"/>
</dbReference>
<dbReference type="GO" id="GO:0160148">
    <property type="term" value="F:tRNA pseudouridine(55) synthase activity"/>
    <property type="evidence" value="ECO:0007669"/>
    <property type="project" value="UniProtKB-EC"/>
</dbReference>
<comment type="catalytic activity">
    <reaction evidence="1 5">
        <text>uridine(55) in tRNA = pseudouridine(55) in tRNA</text>
        <dbReference type="Rhea" id="RHEA:42532"/>
        <dbReference type="Rhea" id="RHEA-COMP:10101"/>
        <dbReference type="Rhea" id="RHEA-COMP:10102"/>
        <dbReference type="ChEBI" id="CHEBI:65314"/>
        <dbReference type="ChEBI" id="CHEBI:65315"/>
        <dbReference type="EC" id="5.4.99.25"/>
    </reaction>
</comment>
<accession>A0AAW4IKK6</accession>
<keyword evidence="10" id="KW-1185">Reference proteome</keyword>
<dbReference type="InterPro" id="IPR014780">
    <property type="entry name" value="tRNA_psdUridine_synth_TruB"/>
</dbReference>
<dbReference type="NCBIfam" id="TIGR00431">
    <property type="entry name" value="TruB"/>
    <property type="match status" value="1"/>
</dbReference>
<dbReference type="GO" id="GO:0031119">
    <property type="term" value="P:tRNA pseudouridine synthesis"/>
    <property type="evidence" value="ECO:0007669"/>
    <property type="project" value="UniProtKB-UniRule"/>
</dbReference>
<comment type="function">
    <text evidence="5">Responsible for synthesis of pseudouridine from uracil-55 in the psi GC loop of transfer RNAs.</text>
</comment>
<feature type="domain" description="tRNA pseudouridylate synthase B C-terminal" evidence="8">
    <location>
        <begin position="189"/>
        <end position="232"/>
    </location>
</feature>
<evidence type="ECO:0000256" key="2">
    <source>
        <dbReference type="ARBA" id="ARBA00005642"/>
    </source>
</evidence>
<feature type="domain" description="tRNA pseudouridine synthase II TruB subfamily 1 C-terminal" evidence="7">
    <location>
        <begin position="318"/>
        <end position="345"/>
    </location>
</feature>
<evidence type="ECO:0000259" key="6">
    <source>
        <dbReference type="Pfam" id="PF01509"/>
    </source>
</evidence>
<dbReference type="RefSeq" id="WP_207968992.1">
    <property type="nucleotide sequence ID" value="NZ_JAGBKN010000002.1"/>
</dbReference>
<evidence type="ECO:0000256" key="3">
    <source>
        <dbReference type="ARBA" id="ARBA00022694"/>
    </source>
</evidence>
<dbReference type="InterPro" id="IPR002501">
    <property type="entry name" value="PsdUridine_synth_N"/>
</dbReference>
<name>A0AAW4IKK6_9GAMM</name>
<dbReference type="InterPro" id="IPR015240">
    <property type="entry name" value="tRNA_sdUridine_synth_fam1_C"/>
</dbReference>
<reference evidence="9 10" key="1">
    <citation type="submission" date="2021-03" db="EMBL/GenBank/DDBJ databases">
        <authorList>
            <person name="Shang D.-D."/>
            <person name="Du Z.-J."/>
            <person name="Chen G.-J."/>
        </authorList>
    </citation>
    <scope>NUCLEOTIDE SEQUENCE [LARGE SCALE GENOMIC DNA]</scope>
    <source>
        <strain evidence="9 10">F2608</strain>
    </source>
</reference>
<evidence type="ECO:0000256" key="4">
    <source>
        <dbReference type="ARBA" id="ARBA00023235"/>
    </source>
</evidence>
<dbReference type="CDD" id="cd02573">
    <property type="entry name" value="PseudoU_synth_EcTruB"/>
    <property type="match status" value="1"/>
</dbReference>
<dbReference type="HAMAP" id="MF_01080">
    <property type="entry name" value="TruB_bact"/>
    <property type="match status" value="1"/>
</dbReference>
<dbReference type="SUPFAM" id="SSF55120">
    <property type="entry name" value="Pseudouridine synthase"/>
    <property type="match status" value="1"/>
</dbReference>
<dbReference type="Pfam" id="PF16198">
    <property type="entry name" value="TruB_C_2"/>
    <property type="match status" value="1"/>
</dbReference>
<evidence type="ECO:0000256" key="5">
    <source>
        <dbReference type="HAMAP-Rule" id="MF_01080"/>
    </source>
</evidence>
<evidence type="ECO:0000259" key="8">
    <source>
        <dbReference type="Pfam" id="PF16198"/>
    </source>
</evidence>
<dbReference type="GO" id="GO:1990481">
    <property type="term" value="P:mRNA pseudouridine synthesis"/>
    <property type="evidence" value="ECO:0007669"/>
    <property type="project" value="TreeGrafter"/>
</dbReference>
<proteinExistence type="inferred from homology"/>
<gene>
    <name evidence="5 9" type="primary">truB</name>
    <name evidence="9" type="ORF">J3491_01620</name>
</gene>
<protein>
    <recommendedName>
        <fullName evidence="5">tRNA pseudouridine synthase B</fullName>
        <ecNumber evidence="5">5.4.99.25</ecNumber>
    </recommendedName>
    <alternativeName>
        <fullName evidence="5">tRNA pseudouridine(55) synthase</fullName>
        <shortName evidence="5">Psi55 synthase</shortName>
    </alternativeName>
    <alternativeName>
        <fullName evidence="5">tRNA pseudouridylate synthase</fullName>
    </alternativeName>
    <alternativeName>
        <fullName evidence="5">tRNA-uridine isomerase</fullName>
    </alternativeName>
</protein>
<evidence type="ECO:0000313" key="9">
    <source>
        <dbReference type="EMBL" id="MBO1516033.1"/>
    </source>
</evidence>
<evidence type="ECO:0000259" key="7">
    <source>
        <dbReference type="Pfam" id="PF09157"/>
    </source>
</evidence>
<keyword evidence="3 5" id="KW-0819">tRNA processing</keyword>
<evidence type="ECO:0000256" key="1">
    <source>
        <dbReference type="ARBA" id="ARBA00000385"/>
    </source>
</evidence>
<dbReference type="PANTHER" id="PTHR13767">
    <property type="entry name" value="TRNA-PSEUDOURIDINE SYNTHASE"/>
    <property type="match status" value="1"/>
</dbReference>
<feature type="active site" description="Nucleophile" evidence="5">
    <location>
        <position position="55"/>
    </location>
</feature>
<keyword evidence="4 5" id="KW-0413">Isomerase</keyword>
<dbReference type="Gene3D" id="3.30.2350.10">
    <property type="entry name" value="Pseudouridine synthase"/>
    <property type="match status" value="1"/>
</dbReference>